<name>A0A369PND7_9SPHI</name>
<dbReference type="Proteomes" id="UP000253961">
    <property type="component" value="Unassembled WGS sequence"/>
</dbReference>
<accession>A0A369PND7</accession>
<dbReference type="AlphaFoldDB" id="A0A369PND7"/>
<organism evidence="1 2">
    <name type="scientific">Pedobacter chinensis</name>
    <dbReference type="NCBI Taxonomy" id="2282421"/>
    <lineage>
        <taxon>Bacteria</taxon>
        <taxon>Pseudomonadati</taxon>
        <taxon>Bacteroidota</taxon>
        <taxon>Sphingobacteriia</taxon>
        <taxon>Sphingobacteriales</taxon>
        <taxon>Sphingobacteriaceae</taxon>
        <taxon>Pedobacter</taxon>
    </lineage>
</organism>
<gene>
    <name evidence="1" type="ORF">DU508_23410</name>
</gene>
<protein>
    <submittedName>
        <fullName evidence="1">Uncharacterized protein</fullName>
    </submittedName>
</protein>
<evidence type="ECO:0000313" key="1">
    <source>
        <dbReference type="EMBL" id="RDC54103.1"/>
    </source>
</evidence>
<sequence length="394" mass="45918">MNMKDIKDIDLTDVPFTAFLKKFFESKTLEGHLQFVEEWLELAVTDKFLTERNSPADLLCFYEQLVELYQLSSDLNEDETTFERLKTDLSMRQVNPRFIPGKELLSEEEIMSPFLAIRSVFVKSDLAYYKSALHDWLENALHSCVSDSAGKCIFPLYSCTKKLLVAAWLIYEHLSRKISNEIKHHKISQFEDTCPLLLNDQHLKDPYLEIESFFSGCSLGEYQRDLKGWFKAALTEGFCFKKAGSLVYFHEQLIQLLQAGYLIVKNDLPYERNAPYCDHAATFGDWINSVRSKWAAEGDQAASDYDVRFLTRFEQEEPLLYLKKNLKLKKIKHIRYGLQEWLHCGLSKAGSISDLDNRYLYQLYEKLEKLLEAFFLLVAKEALLKTSILQEHEI</sequence>
<keyword evidence="2" id="KW-1185">Reference proteome</keyword>
<dbReference type="EMBL" id="QPKV01000018">
    <property type="protein sequence ID" value="RDC54103.1"/>
    <property type="molecule type" value="Genomic_DNA"/>
</dbReference>
<comment type="caution">
    <text evidence="1">The sequence shown here is derived from an EMBL/GenBank/DDBJ whole genome shotgun (WGS) entry which is preliminary data.</text>
</comment>
<reference evidence="1 2" key="1">
    <citation type="submission" date="2018-07" db="EMBL/GenBank/DDBJ databases">
        <title>Pedobacter sp. nov., isolated from soil.</title>
        <authorList>
            <person name="Zhou L.Y."/>
            <person name="Du Z.J."/>
        </authorList>
    </citation>
    <scope>NUCLEOTIDE SEQUENCE [LARGE SCALE GENOMIC DNA]</scope>
    <source>
        <strain evidence="1 2">JDX94</strain>
    </source>
</reference>
<evidence type="ECO:0000313" key="2">
    <source>
        <dbReference type="Proteomes" id="UP000253961"/>
    </source>
</evidence>
<proteinExistence type="predicted"/>